<dbReference type="PANTHER" id="PTHR28077:SF1">
    <property type="entry name" value="INOSITOL PHOSPHORYLCERAMIDE SYNTHASE REGULATORY SUBUNIT KEI1"/>
    <property type="match status" value="1"/>
</dbReference>
<feature type="transmembrane region" description="Helical" evidence="1">
    <location>
        <begin position="92"/>
        <end position="116"/>
    </location>
</feature>
<sequence length="276" mass="29430">MAATSRGWWLRMPRPRTFFGIMSLQTGTEIITLALLLNKITGIYGLIAVLTGYALSALQLSMYLYSVLCVAALAFLMPHIRKQTPFHNLALAWLYLLDTAINAAYTTSFAVAWYLAGFHDPEGTAGKDASPNTPGVGGGNNGTYAVGGAGSPREEDLQARETAVSMVTIVALTLVRAYFAVVVAGHARAVLLRFAEGRPVQEARVGVGGAAQKGRVGNPFAEGTAEGDGWRGGLGRVMVSVGEGYWLGSREDEEWTRDVSSKFRSAARSQGGERAP</sequence>
<dbReference type="AlphaFoldDB" id="A0AAJ0FFT7"/>
<dbReference type="EMBL" id="MU839010">
    <property type="protein sequence ID" value="KAK1766901.1"/>
    <property type="molecule type" value="Genomic_DNA"/>
</dbReference>
<feature type="transmembrane region" description="Helical" evidence="1">
    <location>
        <begin position="163"/>
        <end position="184"/>
    </location>
</feature>
<dbReference type="Proteomes" id="UP001244011">
    <property type="component" value="Unassembled WGS sequence"/>
</dbReference>
<dbReference type="GO" id="GO:0070916">
    <property type="term" value="C:inositol phosphoceramide synthase complex"/>
    <property type="evidence" value="ECO:0007669"/>
    <property type="project" value="TreeGrafter"/>
</dbReference>
<reference evidence="2" key="1">
    <citation type="submission" date="2023-06" db="EMBL/GenBank/DDBJ databases">
        <title>Genome-scale phylogeny and comparative genomics of the fungal order Sordariales.</title>
        <authorList>
            <consortium name="Lawrence Berkeley National Laboratory"/>
            <person name="Hensen N."/>
            <person name="Bonometti L."/>
            <person name="Westerberg I."/>
            <person name="Brannstrom I.O."/>
            <person name="Guillou S."/>
            <person name="Cros-Aarteil S."/>
            <person name="Calhoun S."/>
            <person name="Haridas S."/>
            <person name="Kuo A."/>
            <person name="Mondo S."/>
            <person name="Pangilinan J."/>
            <person name="Riley R."/>
            <person name="Labutti K."/>
            <person name="Andreopoulos B."/>
            <person name="Lipzen A."/>
            <person name="Chen C."/>
            <person name="Yanf M."/>
            <person name="Daum C."/>
            <person name="Ng V."/>
            <person name="Clum A."/>
            <person name="Steindorff A."/>
            <person name="Ohm R."/>
            <person name="Martin F."/>
            <person name="Silar P."/>
            <person name="Natvig D."/>
            <person name="Lalanne C."/>
            <person name="Gautier V."/>
            <person name="Ament-Velasquez S.L."/>
            <person name="Kruys A."/>
            <person name="Hutchinson M.I."/>
            <person name="Powell A.J."/>
            <person name="Barry K."/>
            <person name="Miller A.N."/>
            <person name="Grigoriev I.V."/>
            <person name="Debuchy R."/>
            <person name="Gladieux P."/>
            <person name="Thoren M.H."/>
            <person name="Johannesson H."/>
        </authorList>
    </citation>
    <scope>NUCLEOTIDE SEQUENCE</scope>
    <source>
        <strain evidence="2">8032-3</strain>
    </source>
</reference>
<dbReference type="GO" id="GO:0006673">
    <property type="term" value="P:inositol phosphoceramide metabolic process"/>
    <property type="evidence" value="ECO:0007669"/>
    <property type="project" value="InterPro"/>
</dbReference>
<feature type="transmembrane region" description="Helical" evidence="1">
    <location>
        <begin position="30"/>
        <end position="56"/>
    </location>
</feature>
<dbReference type="PANTHER" id="PTHR28077">
    <property type="entry name" value="INOSITOL PHOSPHORYLCERAMIDE SYNTHASE REGULATORY SUBUNIT KEI1"/>
    <property type="match status" value="1"/>
</dbReference>
<accession>A0AAJ0FFT7</accession>
<keyword evidence="1" id="KW-1133">Transmembrane helix</keyword>
<comment type="caution">
    <text evidence="2">The sequence shown here is derived from an EMBL/GenBank/DDBJ whole genome shotgun (WGS) entry which is preliminary data.</text>
</comment>
<dbReference type="Pfam" id="PF08552">
    <property type="entry name" value="Kei1"/>
    <property type="match status" value="1"/>
</dbReference>
<dbReference type="GeneID" id="85307839"/>
<organism evidence="2 3">
    <name type="scientific">Phialemonium atrogriseum</name>
    <dbReference type="NCBI Taxonomy" id="1093897"/>
    <lineage>
        <taxon>Eukaryota</taxon>
        <taxon>Fungi</taxon>
        <taxon>Dikarya</taxon>
        <taxon>Ascomycota</taxon>
        <taxon>Pezizomycotina</taxon>
        <taxon>Sordariomycetes</taxon>
        <taxon>Sordariomycetidae</taxon>
        <taxon>Cephalothecales</taxon>
        <taxon>Cephalothecaceae</taxon>
        <taxon>Phialemonium</taxon>
    </lineage>
</organism>
<dbReference type="GO" id="GO:0000139">
    <property type="term" value="C:Golgi membrane"/>
    <property type="evidence" value="ECO:0007669"/>
    <property type="project" value="TreeGrafter"/>
</dbReference>
<keyword evidence="3" id="KW-1185">Reference proteome</keyword>
<evidence type="ECO:0000313" key="3">
    <source>
        <dbReference type="Proteomes" id="UP001244011"/>
    </source>
</evidence>
<keyword evidence="1" id="KW-0472">Membrane</keyword>
<dbReference type="RefSeq" id="XP_060283114.1">
    <property type="nucleotide sequence ID" value="XM_060424652.1"/>
</dbReference>
<evidence type="ECO:0000313" key="2">
    <source>
        <dbReference type="EMBL" id="KAK1766901.1"/>
    </source>
</evidence>
<dbReference type="InterPro" id="IPR013862">
    <property type="entry name" value="Kei1"/>
</dbReference>
<protein>
    <submittedName>
        <fullName evidence="2">DUF1753-domain-containing protein</fullName>
    </submittedName>
</protein>
<gene>
    <name evidence="2" type="ORF">QBC33DRAFT_452577</name>
</gene>
<name>A0AAJ0FFT7_9PEZI</name>
<dbReference type="GO" id="GO:0070917">
    <property type="term" value="F:inositol phosphoceramide synthase regulator activity"/>
    <property type="evidence" value="ECO:0007669"/>
    <property type="project" value="InterPro"/>
</dbReference>
<evidence type="ECO:0000256" key="1">
    <source>
        <dbReference type="SAM" id="Phobius"/>
    </source>
</evidence>
<proteinExistence type="predicted"/>
<feature type="transmembrane region" description="Helical" evidence="1">
    <location>
        <begin position="62"/>
        <end position="80"/>
    </location>
</feature>
<keyword evidence="1" id="KW-0812">Transmembrane</keyword>